<dbReference type="EMBL" id="FQYR01000004">
    <property type="protein sequence ID" value="SHJ79278.1"/>
    <property type="molecule type" value="Genomic_DNA"/>
</dbReference>
<dbReference type="RefSeq" id="WP_143184198.1">
    <property type="nucleotide sequence ID" value="NZ_FQYR01000004.1"/>
</dbReference>
<gene>
    <name evidence="3" type="ORF">SAMN02745181_2629</name>
</gene>
<proteinExistence type="predicted"/>
<dbReference type="InterPro" id="IPR011059">
    <property type="entry name" value="Metal-dep_hydrolase_composite"/>
</dbReference>
<dbReference type="SUPFAM" id="SSF51556">
    <property type="entry name" value="Metallo-dependent hydrolases"/>
    <property type="match status" value="1"/>
</dbReference>
<reference evidence="3 4" key="1">
    <citation type="submission" date="2016-11" db="EMBL/GenBank/DDBJ databases">
        <authorList>
            <person name="Jaros S."/>
            <person name="Januszkiewicz K."/>
            <person name="Wedrychowicz H."/>
        </authorList>
    </citation>
    <scope>NUCLEOTIDE SEQUENCE [LARGE SCALE GENOMIC DNA]</scope>
    <source>
        <strain evidence="3 4">DSM 18772</strain>
    </source>
</reference>
<evidence type="ECO:0000259" key="2">
    <source>
        <dbReference type="Pfam" id="PF01979"/>
    </source>
</evidence>
<keyword evidence="4" id="KW-1185">Reference proteome</keyword>
<dbReference type="PANTHER" id="PTHR43135:SF3">
    <property type="entry name" value="ALPHA-D-RIBOSE 1-METHYLPHOSPHONATE 5-TRIPHOSPHATE DIPHOSPHATASE"/>
    <property type="match status" value="1"/>
</dbReference>
<dbReference type="InterPro" id="IPR057744">
    <property type="entry name" value="OTAase-like"/>
</dbReference>
<dbReference type="InParanoid" id="A0A1M6M764"/>
<protein>
    <submittedName>
        <fullName evidence="3">Imidazolonepropionase</fullName>
    </submittedName>
</protein>
<dbReference type="Proteomes" id="UP000184510">
    <property type="component" value="Unassembled WGS sequence"/>
</dbReference>
<dbReference type="Gene3D" id="3.20.20.140">
    <property type="entry name" value="Metal-dependent hydrolases"/>
    <property type="match status" value="1"/>
</dbReference>
<keyword evidence="1" id="KW-0732">Signal</keyword>
<evidence type="ECO:0000313" key="3">
    <source>
        <dbReference type="EMBL" id="SHJ79278.1"/>
    </source>
</evidence>
<dbReference type="CDD" id="cd01299">
    <property type="entry name" value="Met_dep_hydrolase_A"/>
    <property type="match status" value="1"/>
</dbReference>
<dbReference type="Pfam" id="PF01979">
    <property type="entry name" value="Amidohydro_1"/>
    <property type="match status" value="1"/>
</dbReference>
<feature type="chain" id="PRO_5011979958" evidence="1">
    <location>
        <begin position="18"/>
        <end position="446"/>
    </location>
</feature>
<feature type="domain" description="Amidohydrolase-related" evidence="2">
    <location>
        <begin position="82"/>
        <end position="439"/>
    </location>
</feature>
<dbReference type="AlphaFoldDB" id="A0A1M6M764"/>
<accession>A0A1M6M764</accession>
<evidence type="ECO:0000256" key="1">
    <source>
        <dbReference type="SAM" id="SignalP"/>
    </source>
</evidence>
<dbReference type="SUPFAM" id="SSF51338">
    <property type="entry name" value="Composite domain of metallo-dependent hydrolases"/>
    <property type="match status" value="1"/>
</dbReference>
<evidence type="ECO:0000313" key="4">
    <source>
        <dbReference type="Proteomes" id="UP000184510"/>
    </source>
</evidence>
<dbReference type="InterPro" id="IPR006680">
    <property type="entry name" value="Amidohydro-rel"/>
</dbReference>
<name>A0A1M6M764_9BACT</name>
<sequence>MKLQTIVACVCSSFVFALGLQSTAAEEKPVTTLITNAKIFNGVDEELITGKSILIEDNKIAKIAANITAPEGGSVIDAGGRILTPGFIDTHAHMMFQMSFGQAATADEEYIAYVATQTAETYLMMGFTTVRDVGGDSFSLKKAIDQGILKGPRIFPSGPMISQTSGHSDHRTDAQDARPLFNEPSVYMKYGHVAVADGVPEVLTVVREALRRGATQIKICTGGGTGSYADPLDVEQFTDEEIQAAVQAATHWNTYVTSHCYNAEGIIRAVENGVKCIEHGNLMNEKAMRVMKEKNIWLSPQVIVYTFHPDGYTDDQKAKHDEAYAGIDTMFKVAKKIGFNNISFGSDIITSPKMLKRVPEEFELRTKWFTPAEILMQATSKSGELLMMAGPRNRYGKLGVIEEGALADLLLINGDPFKNISILTKPDESLALIMKDGKVYKDTLNE</sequence>
<dbReference type="Gene3D" id="2.30.40.10">
    <property type="entry name" value="Urease, subunit C, domain 1"/>
    <property type="match status" value="1"/>
</dbReference>
<feature type="signal peptide" evidence="1">
    <location>
        <begin position="1"/>
        <end position="17"/>
    </location>
</feature>
<dbReference type="InterPro" id="IPR051781">
    <property type="entry name" value="Metallo-dep_Hydrolase"/>
</dbReference>
<dbReference type="GO" id="GO:0016810">
    <property type="term" value="F:hydrolase activity, acting on carbon-nitrogen (but not peptide) bonds"/>
    <property type="evidence" value="ECO:0007669"/>
    <property type="project" value="InterPro"/>
</dbReference>
<dbReference type="PANTHER" id="PTHR43135">
    <property type="entry name" value="ALPHA-D-RIBOSE 1-METHYLPHOSPHONATE 5-TRIPHOSPHATE DIPHOSPHATASE"/>
    <property type="match status" value="1"/>
</dbReference>
<dbReference type="OrthoDB" id="9797498at2"/>
<dbReference type="InterPro" id="IPR032466">
    <property type="entry name" value="Metal_Hydrolase"/>
</dbReference>
<organism evidence="3 4">
    <name type="scientific">Rubritalea squalenifaciens DSM 18772</name>
    <dbReference type="NCBI Taxonomy" id="1123071"/>
    <lineage>
        <taxon>Bacteria</taxon>
        <taxon>Pseudomonadati</taxon>
        <taxon>Verrucomicrobiota</taxon>
        <taxon>Verrucomicrobiia</taxon>
        <taxon>Verrucomicrobiales</taxon>
        <taxon>Rubritaleaceae</taxon>
        <taxon>Rubritalea</taxon>
    </lineage>
</organism>